<dbReference type="RefSeq" id="XP_025361506.1">
    <property type="nucleotide sequence ID" value="XM_025506468.1"/>
</dbReference>
<dbReference type="GO" id="GO:0008757">
    <property type="term" value="F:S-adenosylmethionine-dependent methyltransferase activity"/>
    <property type="evidence" value="ECO:0007669"/>
    <property type="project" value="InterPro"/>
</dbReference>
<feature type="domain" description="Methyltransferase type 11" evidence="4">
    <location>
        <begin position="54"/>
        <end position="165"/>
    </location>
</feature>
<accession>A0A316UPJ5</accession>
<dbReference type="GO" id="GO:0032259">
    <property type="term" value="P:methylation"/>
    <property type="evidence" value="ECO:0007669"/>
    <property type="project" value="UniProtKB-KW"/>
</dbReference>
<keyword evidence="2 5" id="KW-0489">Methyltransferase</keyword>
<dbReference type="AlphaFoldDB" id="A0A316UPJ5"/>
<dbReference type="EMBL" id="KZ819670">
    <property type="protein sequence ID" value="PWN26894.1"/>
    <property type="molecule type" value="Genomic_DNA"/>
</dbReference>
<dbReference type="SUPFAM" id="SSF53335">
    <property type="entry name" value="S-adenosyl-L-methionine-dependent methyltransferases"/>
    <property type="match status" value="1"/>
</dbReference>
<gene>
    <name evidence="5" type="ORF">BDZ90DRAFT_232989</name>
</gene>
<dbReference type="GeneID" id="37028291"/>
<name>A0A316UPJ5_9BASI</name>
<evidence type="ECO:0000313" key="5">
    <source>
        <dbReference type="EMBL" id="PWN26894.1"/>
    </source>
</evidence>
<protein>
    <submittedName>
        <fullName evidence="5">S-adenosyl-L-methionine-dependent methyltransferase</fullName>
    </submittedName>
</protein>
<evidence type="ECO:0000256" key="1">
    <source>
        <dbReference type="ARBA" id="ARBA00008361"/>
    </source>
</evidence>
<dbReference type="PANTHER" id="PTHR44942:SF4">
    <property type="entry name" value="METHYLTRANSFERASE TYPE 11 DOMAIN-CONTAINING PROTEIN"/>
    <property type="match status" value="1"/>
</dbReference>
<evidence type="ECO:0000256" key="3">
    <source>
        <dbReference type="ARBA" id="ARBA00022679"/>
    </source>
</evidence>
<dbReference type="PANTHER" id="PTHR44942">
    <property type="entry name" value="METHYLTRANSF_11 DOMAIN-CONTAINING PROTEIN"/>
    <property type="match status" value="1"/>
</dbReference>
<dbReference type="OrthoDB" id="10027013at2759"/>
<proteinExistence type="inferred from homology"/>
<organism evidence="5 6">
    <name type="scientific">Jaminaea rosea</name>
    <dbReference type="NCBI Taxonomy" id="1569628"/>
    <lineage>
        <taxon>Eukaryota</taxon>
        <taxon>Fungi</taxon>
        <taxon>Dikarya</taxon>
        <taxon>Basidiomycota</taxon>
        <taxon>Ustilaginomycotina</taxon>
        <taxon>Exobasidiomycetes</taxon>
        <taxon>Microstromatales</taxon>
        <taxon>Microstromatales incertae sedis</taxon>
        <taxon>Jaminaea</taxon>
    </lineage>
</organism>
<evidence type="ECO:0000259" key="4">
    <source>
        <dbReference type="Pfam" id="PF08241"/>
    </source>
</evidence>
<dbReference type="InterPro" id="IPR051052">
    <property type="entry name" value="Diverse_substrate_MTase"/>
</dbReference>
<evidence type="ECO:0000256" key="2">
    <source>
        <dbReference type="ARBA" id="ARBA00022603"/>
    </source>
</evidence>
<evidence type="ECO:0000313" key="6">
    <source>
        <dbReference type="Proteomes" id="UP000245884"/>
    </source>
</evidence>
<dbReference type="Gene3D" id="3.40.50.150">
    <property type="entry name" value="Vaccinia Virus protein VP39"/>
    <property type="match status" value="1"/>
</dbReference>
<sequence length="351" mass="38311">MNETATSFPGPGEERTERETLLDRLQGNEPFDQDTLDAVWAYHQRHSSKWGTVLDLGCGFGPLLPQLSQRFKRVVARDPDAESIQLAKALLWLGDEALAAHGLPAIHRGTHFDIAVGSDSGLDVAPSSVDCIIAASSAHLWDWYDPAGLYSRLANILRPGGTLIILGTKPIALPPTARSGRPSCLTTLTAHPVKHVGAEAEQSPSSMLGSESLYSTLLMPADNSQWDVASHSYWIFGPYRAAGFVDVESQDPPDWLAKHIAECLRASKEGQVDSSDKTWTPRGIAAWLRQTPLFASLREADPRERMLASLDQDRAAQLVRGACEEDGGVGWDDKVGRSSIEVIWALSRRAR</sequence>
<dbReference type="STRING" id="1569628.A0A316UPJ5"/>
<dbReference type="Pfam" id="PF08241">
    <property type="entry name" value="Methyltransf_11"/>
    <property type="match status" value="1"/>
</dbReference>
<dbReference type="Proteomes" id="UP000245884">
    <property type="component" value="Unassembled WGS sequence"/>
</dbReference>
<comment type="similarity">
    <text evidence="1">Belongs to the methyltransferase superfamily.</text>
</comment>
<keyword evidence="3 5" id="KW-0808">Transferase</keyword>
<keyword evidence="6" id="KW-1185">Reference proteome</keyword>
<dbReference type="CDD" id="cd02440">
    <property type="entry name" value="AdoMet_MTases"/>
    <property type="match status" value="1"/>
</dbReference>
<dbReference type="InterPro" id="IPR013216">
    <property type="entry name" value="Methyltransf_11"/>
</dbReference>
<dbReference type="InterPro" id="IPR029063">
    <property type="entry name" value="SAM-dependent_MTases_sf"/>
</dbReference>
<reference evidence="5 6" key="1">
    <citation type="journal article" date="2018" name="Mol. Biol. Evol.">
        <title>Broad Genomic Sampling Reveals a Smut Pathogenic Ancestry of the Fungal Clade Ustilaginomycotina.</title>
        <authorList>
            <person name="Kijpornyongpan T."/>
            <person name="Mondo S.J."/>
            <person name="Barry K."/>
            <person name="Sandor L."/>
            <person name="Lee J."/>
            <person name="Lipzen A."/>
            <person name="Pangilinan J."/>
            <person name="LaButti K."/>
            <person name="Hainaut M."/>
            <person name="Henrissat B."/>
            <person name="Grigoriev I.V."/>
            <person name="Spatafora J.W."/>
            <person name="Aime M.C."/>
        </authorList>
    </citation>
    <scope>NUCLEOTIDE SEQUENCE [LARGE SCALE GENOMIC DNA]</scope>
    <source>
        <strain evidence="5 6">MCA 5214</strain>
    </source>
</reference>